<dbReference type="CDD" id="cd00064">
    <property type="entry name" value="FU"/>
    <property type="match status" value="2"/>
</dbReference>
<evidence type="ECO:0000313" key="3">
    <source>
        <dbReference type="Proteomes" id="UP000187209"/>
    </source>
</evidence>
<dbReference type="PANTHER" id="PTHR15332">
    <property type="entry name" value="PROPROTEIN CONVERTASE SUBTILISIN_KEXIN TYPE 5-LIKE"/>
    <property type="match status" value="1"/>
</dbReference>
<keyword evidence="3" id="KW-1185">Reference proteome</keyword>
<keyword evidence="1" id="KW-0472">Membrane</keyword>
<evidence type="ECO:0000313" key="2">
    <source>
        <dbReference type="EMBL" id="OMJ83264.1"/>
    </source>
</evidence>
<gene>
    <name evidence="2" type="ORF">SteCoe_15852</name>
</gene>
<dbReference type="OrthoDB" id="300641at2759"/>
<feature type="transmembrane region" description="Helical" evidence="1">
    <location>
        <begin position="737"/>
        <end position="762"/>
    </location>
</feature>
<keyword evidence="1" id="KW-1133">Transmembrane helix</keyword>
<evidence type="ECO:0000256" key="1">
    <source>
        <dbReference type="SAM" id="Phobius"/>
    </source>
</evidence>
<name>A0A1R2C2K1_9CILI</name>
<dbReference type="SUPFAM" id="SSF49899">
    <property type="entry name" value="Concanavalin A-like lectins/glucanases"/>
    <property type="match status" value="1"/>
</dbReference>
<dbReference type="EMBL" id="MPUH01000310">
    <property type="protein sequence ID" value="OMJ83264.1"/>
    <property type="molecule type" value="Genomic_DNA"/>
</dbReference>
<dbReference type="Gene3D" id="2.60.120.200">
    <property type="match status" value="1"/>
</dbReference>
<dbReference type="Proteomes" id="UP000187209">
    <property type="component" value="Unassembled WGS sequence"/>
</dbReference>
<dbReference type="InterPro" id="IPR013320">
    <property type="entry name" value="ConA-like_dom_sf"/>
</dbReference>
<dbReference type="SUPFAM" id="SSF57184">
    <property type="entry name" value="Growth factor receptor domain"/>
    <property type="match status" value="2"/>
</dbReference>
<dbReference type="InterPro" id="IPR009030">
    <property type="entry name" value="Growth_fac_rcpt_cys_sf"/>
</dbReference>
<dbReference type="Gene3D" id="2.10.220.10">
    <property type="entry name" value="Hormone Receptor, Insulin-like Growth Factor Receptor 1, Chain A, domain 2"/>
    <property type="match status" value="2"/>
</dbReference>
<dbReference type="InterPro" id="IPR006212">
    <property type="entry name" value="Furin_repeat"/>
</dbReference>
<dbReference type="AlphaFoldDB" id="A0A1R2C2K1"/>
<dbReference type="PANTHER" id="PTHR15332:SF175">
    <property type="entry name" value="PROPROTEIN CONVERTASE SUBTILISIN_KEXIN TYPE 5-LIKE"/>
    <property type="match status" value="1"/>
</dbReference>
<reference evidence="2 3" key="1">
    <citation type="submission" date="2016-11" db="EMBL/GenBank/DDBJ databases">
        <title>The macronuclear genome of Stentor coeruleus: a giant cell with tiny introns.</title>
        <authorList>
            <person name="Slabodnick M."/>
            <person name="Ruby J.G."/>
            <person name="Reiff S.B."/>
            <person name="Swart E.C."/>
            <person name="Gosai S."/>
            <person name="Prabakaran S."/>
            <person name="Witkowska E."/>
            <person name="Larue G.E."/>
            <person name="Fisher S."/>
            <person name="Freeman R.M."/>
            <person name="Gunawardena J."/>
            <person name="Chu W."/>
            <person name="Stover N.A."/>
            <person name="Gregory B.D."/>
            <person name="Nowacki M."/>
            <person name="Derisi J."/>
            <person name="Roy S.W."/>
            <person name="Marshall W.F."/>
            <person name="Sood P."/>
        </authorList>
    </citation>
    <scope>NUCLEOTIDE SEQUENCE [LARGE SCALE GENOMIC DNA]</scope>
    <source>
        <strain evidence="2">WM001</strain>
    </source>
</reference>
<dbReference type="Pfam" id="PF13385">
    <property type="entry name" value="Laminin_G_3"/>
    <property type="match status" value="1"/>
</dbReference>
<proteinExistence type="predicted"/>
<evidence type="ECO:0008006" key="4">
    <source>
        <dbReference type="Google" id="ProtNLM"/>
    </source>
</evidence>
<sequence>MWASLCDKILEYKLGKNFGRIIYDYSGNARHAVNGNNSLTFDYDTIPTDRGAFFAQGVDNCISLPPNDITTNNFYLTQKFSIVLWVMVGDFDQHTIFYRESENLNYALKIKREFNTKAGWIKFKHKNDESSALLSASNSFPSGDLYLGKWQLLICTFDVTELNFYINGVLAIRYTSYLTYSEDNVDFKATLGSYGLYSKSFNGYLWYFVIFDYIVNQEDFYKGFYEPGNCLVESCPSSCNPSIVQDGIQFCLSDNFDNTQNGARNNCPSGCNYGCSGSVCLNCESCMHDSCEIIENEILCLCLESSSISNAACTCPSSFYFSLLNCLICHPDCSQCDQENICLACIAQNSSPSATIGCVCNDGYFGLSMTNSSSCLPCNSECKTCYQENQCLTCNTTYSNPNGTICTCPENSYEINYSCICDEGYFMEYISDNYVCSPCHDSCLTCFSSTSDSCINCLSPLLLSETSKSCSRCLDSMYFEDFQCKSCASLCLECISLTQCTKCVNNTIITDDDYCTPTCQKGYYQEDGECVGKYFSAVTSVSNLNKIGFLFLDETENVIDSYLMKISLLPAYSFSYKMFIKNSTYFYLTLEFGSDIPEKTKLIIDLSENTIFSKSEKMLDEYIYNIELYEYSEYLNSAEAKTITKSVSSGSKAITTISIGSGIISNPSAVWSLINTIQIISYISLGSAPLTPRLKNFLGSFGQYNIAPNVAYYIFAPNSTSEPYLEARRFGLQTSVFWLNTGSMFTIFFVACVLWPVLLILSKFKLFENRKLTKIIENYRYSFFIRFIIQTFLDVGIYAIIQIRSVIII</sequence>
<keyword evidence="1" id="KW-0812">Transmembrane</keyword>
<organism evidence="2 3">
    <name type="scientific">Stentor coeruleus</name>
    <dbReference type="NCBI Taxonomy" id="5963"/>
    <lineage>
        <taxon>Eukaryota</taxon>
        <taxon>Sar</taxon>
        <taxon>Alveolata</taxon>
        <taxon>Ciliophora</taxon>
        <taxon>Postciliodesmatophora</taxon>
        <taxon>Heterotrichea</taxon>
        <taxon>Heterotrichida</taxon>
        <taxon>Stentoridae</taxon>
        <taxon>Stentor</taxon>
    </lineage>
</organism>
<feature type="transmembrane region" description="Helical" evidence="1">
    <location>
        <begin position="783"/>
        <end position="801"/>
    </location>
</feature>
<dbReference type="SMART" id="SM00261">
    <property type="entry name" value="FU"/>
    <property type="match status" value="4"/>
</dbReference>
<protein>
    <recommendedName>
        <fullName evidence="4">TNFR-Cys domain-containing protein</fullName>
    </recommendedName>
</protein>
<accession>A0A1R2C2K1</accession>
<comment type="caution">
    <text evidence="2">The sequence shown here is derived from an EMBL/GenBank/DDBJ whole genome shotgun (WGS) entry which is preliminary data.</text>
</comment>